<organism evidence="2 3">
    <name type="scientific">Dryococelus australis</name>
    <dbReference type="NCBI Taxonomy" id="614101"/>
    <lineage>
        <taxon>Eukaryota</taxon>
        <taxon>Metazoa</taxon>
        <taxon>Ecdysozoa</taxon>
        <taxon>Arthropoda</taxon>
        <taxon>Hexapoda</taxon>
        <taxon>Insecta</taxon>
        <taxon>Pterygota</taxon>
        <taxon>Neoptera</taxon>
        <taxon>Polyneoptera</taxon>
        <taxon>Phasmatodea</taxon>
        <taxon>Verophasmatodea</taxon>
        <taxon>Anareolatae</taxon>
        <taxon>Phasmatidae</taxon>
        <taxon>Eurycanthinae</taxon>
        <taxon>Dryococelus</taxon>
    </lineage>
</organism>
<evidence type="ECO:0000256" key="1">
    <source>
        <dbReference type="SAM" id="MobiDB-lite"/>
    </source>
</evidence>
<feature type="compositionally biased region" description="Polar residues" evidence="1">
    <location>
        <begin position="28"/>
        <end position="37"/>
    </location>
</feature>
<reference evidence="2 3" key="1">
    <citation type="submission" date="2023-02" db="EMBL/GenBank/DDBJ databases">
        <title>LHISI_Scaffold_Assembly.</title>
        <authorList>
            <person name="Stuart O.P."/>
            <person name="Cleave R."/>
            <person name="Magrath M.J.L."/>
            <person name="Mikheyev A.S."/>
        </authorList>
    </citation>
    <scope>NUCLEOTIDE SEQUENCE [LARGE SCALE GENOMIC DNA]</scope>
    <source>
        <strain evidence="2">Daus_M_001</strain>
        <tissue evidence="2">Leg muscle</tissue>
    </source>
</reference>
<gene>
    <name evidence="2" type="ORF">PR048_024119</name>
</gene>
<protein>
    <submittedName>
        <fullName evidence="2">Uncharacterized protein</fullName>
    </submittedName>
</protein>
<sequence length="336" mass="36607">MRVIEVSMERCRNEGAEGTGVPRENPRPTASSGTIPTCENPGIEPSSPWWEASVLIAVTVAPLEIRRSGVSLPRETSVRAKFAAYLERRLLEYGGNTTGKFLWEDFCKNDVTEETPASSTGEADWHTRRGRRLLPLTSPNINCAVIARKSAPLRCTKEALGTVLPNVTECPRGRGDAADRALVLHHGEPSSIPGGNRAGRCRWSAGFLGDLSLPLRPCIPALLHTHLSSPSSALKTSQLKAAQIPQLHHPDVEINATAGRETRLAVRLATPVREHLHYYTTGAGNSTQATYLEKKLFRMAATSTDARSTTTEHAVFSRRYDVLRILNASGSGMDAR</sequence>
<proteinExistence type="predicted"/>
<dbReference type="Proteomes" id="UP001159363">
    <property type="component" value="Chromosome 8"/>
</dbReference>
<comment type="caution">
    <text evidence="2">The sequence shown here is derived from an EMBL/GenBank/DDBJ whole genome shotgun (WGS) entry which is preliminary data.</text>
</comment>
<dbReference type="EMBL" id="JARBHB010000009">
    <property type="protein sequence ID" value="KAJ8876209.1"/>
    <property type="molecule type" value="Genomic_DNA"/>
</dbReference>
<keyword evidence="3" id="KW-1185">Reference proteome</keyword>
<name>A0ABQ9GW23_9NEOP</name>
<evidence type="ECO:0000313" key="3">
    <source>
        <dbReference type="Proteomes" id="UP001159363"/>
    </source>
</evidence>
<evidence type="ECO:0000313" key="2">
    <source>
        <dbReference type="EMBL" id="KAJ8876209.1"/>
    </source>
</evidence>
<accession>A0ABQ9GW23</accession>
<feature type="region of interest" description="Disordered" evidence="1">
    <location>
        <begin position="11"/>
        <end position="41"/>
    </location>
</feature>